<evidence type="ECO:0000256" key="1">
    <source>
        <dbReference type="SAM" id="SignalP"/>
    </source>
</evidence>
<evidence type="ECO:0000313" key="2">
    <source>
        <dbReference type="EMBL" id="HDX30388.1"/>
    </source>
</evidence>
<feature type="signal peptide" evidence="1">
    <location>
        <begin position="1"/>
        <end position="24"/>
    </location>
</feature>
<protein>
    <recommendedName>
        <fullName evidence="3">DUF4363 family protein</fullName>
    </recommendedName>
</protein>
<dbReference type="EMBL" id="DSMG01000037">
    <property type="protein sequence ID" value="HDX30388.1"/>
    <property type="molecule type" value="Genomic_DNA"/>
</dbReference>
<accession>A0A7C1JVC0</accession>
<dbReference type="AlphaFoldDB" id="A0A7C1JVC0"/>
<comment type="caution">
    <text evidence="2">The sequence shown here is derived from an EMBL/GenBank/DDBJ whole genome shotgun (WGS) entry which is preliminary data.</text>
</comment>
<dbReference type="PROSITE" id="PS51257">
    <property type="entry name" value="PROKAR_LIPOPROTEIN"/>
    <property type="match status" value="1"/>
</dbReference>
<proteinExistence type="predicted"/>
<sequence length="141" mass="15060">MKQFWRAGVVLALLVSLILSGCSAGNAPSSAEARRILCQTLNSLREATSGLSQIDANTSVSQLREMREGASRWVEAARLANTVLQLQQITEMVNAFDSFSRAVDTLNPDVRVGAAAAGLQASSAQILTAFDQAYRVAQCSQ</sequence>
<reference evidence="2" key="1">
    <citation type="journal article" date="2020" name="mSystems">
        <title>Genome- and Community-Level Interaction Insights into Carbon Utilization and Element Cycling Functions of Hydrothermarchaeota in Hydrothermal Sediment.</title>
        <authorList>
            <person name="Zhou Z."/>
            <person name="Liu Y."/>
            <person name="Xu W."/>
            <person name="Pan J."/>
            <person name="Luo Z.H."/>
            <person name="Li M."/>
        </authorList>
    </citation>
    <scope>NUCLEOTIDE SEQUENCE [LARGE SCALE GENOMIC DNA]</scope>
    <source>
        <strain evidence="2">SpSt-289</strain>
    </source>
</reference>
<keyword evidence="1" id="KW-0732">Signal</keyword>
<evidence type="ECO:0008006" key="3">
    <source>
        <dbReference type="Google" id="ProtNLM"/>
    </source>
</evidence>
<feature type="chain" id="PRO_5027728128" description="DUF4363 family protein" evidence="1">
    <location>
        <begin position="25"/>
        <end position="141"/>
    </location>
</feature>
<organism evidence="2">
    <name type="scientific">Caldilinea aerophila</name>
    <dbReference type="NCBI Taxonomy" id="133453"/>
    <lineage>
        <taxon>Bacteria</taxon>
        <taxon>Bacillati</taxon>
        <taxon>Chloroflexota</taxon>
        <taxon>Caldilineae</taxon>
        <taxon>Caldilineales</taxon>
        <taxon>Caldilineaceae</taxon>
        <taxon>Caldilinea</taxon>
    </lineage>
</organism>
<gene>
    <name evidence="2" type="ORF">ENQ20_02720</name>
</gene>
<name>A0A7C1JVC0_9CHLR</name>